<dbReference type="EMBL" id="JAXCLX010000001">
    <property type="protein sequence ID" value="MDY0871561.1"/>
    <property type="molecule type" value="Genomic_DNA"/>
</dbReference>
<name>A0ABU5DYC5_9PROT</name>
<organism evidence="2 3">
    <name type="scientific">Dongia rigui</name>
    <dbReference type="NCBI Taxonomy" id="940149"/>
    <lineage>
        <taxon>Bacteria</taxon>
        <taxon>Pseudomonadati</taxon>
        <taxon>Pseudomonadota</taxon>
        <taxon>Alphaproteobacteria</taxon>
        <taxon>Rhodospirillales</taxon>
        <taxon>Dongiaceae</taxon>
        <taxon>Dongia</taxon>
    </lineage>
</organism>
<keyword evidence="3" id="KW-1185">Reference proteome</keyword>
<keyword evidence="2" id="KW-0255">Endonuclease</keyword>
<gene>
    <name evidence="2" type="ORF">SMD31_06490</name>
</gene>
<evidence type="ECO:0000259" key="1">
    <source>
        <dbReference type="Pfam" id="PF04480"/>
    </source>
</evidence>
<dbReference type="Gene3D" id="3.40.960.10">
    <property type="entry name" value="VSR Endonuclease"/>
    <property type="match status" value="1"/>
</dbReference>
<dbReference type="CDD" id="cd01038">
    <property type="entry name" value="Endonuclease_DUF559"/>
    <property type="match status" value="1"/>
</dbReference>
<dbReference type="InterPro" id="IPR007569">
    <property type="entry name" value="DUF559"/>
</dbReference>
<reference evidence="2 3" key="1">
    <citation type="journal article" date="2013" name="Antonie Van Leeuwenhoek">
        <title>Dongia rigui sp. nov., isolated from freshwater of a large wetland in Korea.</title>
        <authorList>
            <person name="Baik K.S."/>
            <person name="Hwang Y.M."/>
            <person name="Choi J.S."/>
            <person name="Kwon J."/>
            <person name="Seong C.N."/>
        </authorList>
    </citation>
    <scope>NUCLEOTIDE SEQUENCE [LARGE SCALE GENOMIC DNA]</scope>
    <source>
        <strain evidence="2 3">04SU4-P</strain>
    </source>
</reference>
<evidence type="ECO:0000313" key="2">
    <source>
        <dbReference type="EMBL" id="MDY0871561.1"/>
    </source>
</evidence>
<comment type="caution">
    <text evidence="2">The sequence shown here is derived from an EMBL/GenBank/DDBJ whole genome shotgun (WGS) entry which is preliminary data.</text>
</comment>
<sequence length="121" mass="13894">MTKSFRTRIDTLPKAKALRRDMTAAEKKLWSHLRNRQIDGAVFRKQVPIGPYIADFCCLKADLVVEVDGGQHDESKSDSVRDAWLNKAGYRVLRVWNNEVTDNIEGVLQIIAATPEEQRRR</sequence>
<dbReference type="GO" id="GO:0004519">
    <property type="term" value="F:endonuclease activity"/>
    <property type="evidence" value="ECO:0007669"/>
    <property type="project" value="UniProtKB-KW"/>
</dbReference>
<feature type="domain" description="DUF559" evidence="1">
    <location>
        <begin position="14"/>
        <end position="112"/>
    </location>
</feature>
<evidence type="ECO:0000313" key="3">
    <source>
        <dbReference type="Proteomes" id="UP001271769"/>
    </source>
</evidence>
<protein>
    <submittedName>
        <fullName evidence="2">Endonuclease domain-containing protein</fullName>
    </submittedName>
</protein>
<dbReference type="Proteomes" id="UP001271769">
    <property type="component" value="Unassembled WGS sequence"/>
</dbReference>
<keyword evidence="2" id="KW-0378">Hydrolase</keyword>
<dbReference type="Pfam" id="PF04480">
    <property type="entry name" value="DUF559"/>
    <property type="match status" value="1"/>
</dbReference>
<dbReference type="RefSeq" id="WP_320499993.1">
    <property type="nucleotide sequence ID" value="NZ_JAXCLX010000001.1"/>
</dbReference>
<keyword evidence="2" id="KW-0540">Nuclease</keyword>
<dbReference type="SUPFAM" id="SSF52980">
    <property type="entry name" value="Restriction endonuclease-like"/>
    <property type="match status" value="1"/>
</dbReference>
<dbReference type="PANTHER" id="PTHR38590:SF1">
    <property type="entry name" value="BLL0828 PROTEIN"/>
    <property type="match status" value="1"/>
</dbReference>
<dbReference type="InterPro" id="IPR011335">
    <property type="entry name" value="Restrct_endonuc-II-like"/>
</dbReference>
<proteinExistence type="predicted"/>
<dbReference type="InterPro" id="IPR047216">
    <property type="entry name" value="Endonuclease_DUF559_bact"/>
</dbReference>
<dbReference type="PANTHER" id="PTHR38590">
    <property type="entry name" value="BLL0828 PROTEIN"/>
    <property type="match status" value="1"/>
</dbReference>
<accession>A0ABU5DYC5</accession>